<dbReference type="Gene3D" id="3.40.50.2000">
    <property type="entry name" value="Glycogen Phosphorylase B"/>
    <property type="match status" value="2"/>
</dbReference>
<dbReference type="CDD" id="cd03789">
    <property type="entry name" value="GT9_LPS_heptosyltransferase"/>
    <property type="match status" value="1"/>
</dbReference>
<name>A0A9W6CYW1_9BACT</name>
<dbReference type="EC" id="2.4.99.24" evidence="4"/>
<comment type="catalytic activity">
    <reaction evidence="5">
        <text>an L-alpha-D-Hep-(1-&gt;5)-[alpha-Kdo-(2-&gt;4)]-alpha-Kdo-(2-&gt;6)-lipid A + ADP-L-glycero-beta-D-manno-heptose = an L-alpha-D-Hep-(1-&gt;3)-L-alpha-D-Hep-(1-&gt;5)-[alpha-Kdo-(2-&gt;4)]-alpha-Kdo-(2-&gt;6)-lipid A + ADP + H(+)</text>
        <dbReference type="Rhea" id="RHEA:74071"/>
        <dbReference type="ChEBI" id="CHEBI:15378"/>
        <dbReference type="ChEBI" id="CHEBI:61506"/>
        <dbReference type="ChEBI" id="CHEBI:193068"/>
        <dbReference type="ChEBI" id="CHEBI:193069"/>
        <dbReference type="ChEBI" id="CHEBI:456216"/>
        <dbReference type="EC" id="2.4.99.24"/>
    </reaction>
</comment>
<dbReference type="InterPro" id="IPR011910">
    <property type="entry name" value="RfaF"/>
</dbReference>
<evidence type="ECO:0000256" key="3">
    <source>
        <dbReference type="ARBA" id="ARBA00043995"/>
    </source>
</evidence>
<comment type="similarity">
    <text evidence="3">Belongs to the glycosyltransferase 9 family.</text>
</comment>
<evidence type="ECO:0000256" key="5">
    <source>
        <dbReference type="ARBA" id="ARBA00047503"/>
    </source>
</evidence>
<organism evidence="6 7">
    <name type="scientific">Desulforhabdus amnigena</name>
    <dbReference type="NCBI Taxonomy" id="40218"/>
    <lineage>
        <taxon>Bacteria</taxon>
        <taxon>Pseudomonadati</taxon>
        <taxon>Thermodesulfobacteriota</taxon>
        <taxon>Syntrophobacteria</taxon>
        <taxon>Syntrophobacterales</taxon>
        <taxon>Syntrophobacteraceae</taxon>
        <taxon>Desulforhabdus</taxon>
    </lineage>
</organism>
<dbReference type="Proteomes" id="UP001144372">
    <property type="component" value="Unassembled WGS sequence"/>
</dbReference>
<dbReference type="GO" id="GO:0009244">
    <property type="term" value="P:lipopolysaccharide core region biosynthetic process"/>
    <property type="evidence" value="ECO:0007669"/>
    <property type="project" value="TreeGrafter"/>
</dbReference>
<comment type="caution">
    <text evidence="6">The sequence shown here is derived from an EMBL/GenBank/DDBJ whole genome shotgun (WGS) entry which is preliminary data.</text>
</comment>
<keyword evidence="7" id="KW-1185">Reference proteome</keyword>
<keyword evidence="2" id="KW-0808">Transferase</keyword>
<sequence>MGSGSALDRQRIRKILIRSTNWIGDAVMTTPAMGAVRAAFPRSELVVLANPIVSELFSPHPYCDRVVIYDKKGIHHGAKGFLQLASELRREHFDLAILFQNAIEAAILAFLSGIPQRAGYRTDGRGFLLTHGIPVRQTGCARHHTAYYVWMLNRLGISGGDGKLKLISSEGEKRWAREKLGDGRWIAINPGAAYGSAKRWIPERFAAVGDIVAKEFNARILLTGGPAERELGQDIESAMHTQPLNLIGKTSVREMMALLSRCALMVTNDSGPMHVAAAFSVPIVALFGPTDSTTTSPFSVNSRVVRKPVECAPCLKRECPTDHRCMDSIEVGDVLEAVRSLLHTSKSENGTIS</sequence>
<accession>A0A9W6CYW1</accession>
<dbReference type="PANTHER" id="PTHR30160">
    <property type="entry name" value="TETRAACYLDISACCHARIDE 4'-KINASE-RELATED"/>
    <property type="match status" value="1"/>
</dbReference>
<evidence type="ECO:0000313" key="6">
    <source>
        <dbReference type="EMBL" id="GLI32640.1"/>
    </source>
</evidence>
<dbReference type="InterPro" id="IPR051199">
    <property type="entry name" value="LPS_LOS_Heptosyltrfase"/>
</dbReference>
<dbReference type="PANTHER" id="PTHR30160:SF7">
    <property type="entry name" value="ADP-HEPTOSE--LPS HEPTOSYLTRANSFERASE 2"/>
    <property type="match status" value="1"/>
</dbReference>
<dbReference type="RefSeq" id="WP_281791694.1">
    <property type="nucleotide sequence ID" value="NZ_BSDR01000001.1"/>
</dbReference>
<protein>
    <recommendedName>
        <fullName evidence="4">lipopolysaccharide heptosyltransferase II</fullName>
        <ecNumber evidence="4">2.4.99.24</ecNumber>
    </recommendedName>
</protein>
<dbReference type="GO" id="GO:0008713">
    <property type="term" value="F:ADP-heptose-lipopolysaccharide heptosyltransferase activity"/>
    <property type="evidence" value="ECO:0007669"/>
    <property type="project" value="UniProtKB-EC"/>
</dbReference>
<proteinExistence type="inferred from homology"/>
<keyword evidence="1" id="KW-0328">Glycosyltransferase</keyword>
<evidence type="ECO:0000313" key="7">
    <source>
        <dbReference type="Proteomes" id="UP001144372"/>
    </source>
</evidence>
<dbReference type="AlphaFoldDB" id="A0A9W6CYW1"/>
<dbReference type="Pfam" id="PF01075">
    <property type="entry name" value="Glyco_transf_9"/>
    <property type="match status" value="1"/>
</dbReference>
<dbReference type="NCBIfam" id="TIGR02195">
    <property type="entry name" value="heptsyl_trn_II"/>
    <property type="match status" value="1"/>
</dbReference>
<dbReference type="FunFam" id="3.40.50.2000:FF:000023">
    <property type="entry name" value="ADP-heptose--LPS heptosyltransferase II"/>
    <property type="match status" value="1"/>
</dbReference>
<evidence type="ECO:0000256" key="2">
    <source>
        <dbReference type="ARBA" id="ARBA00022679"/>
    </source>
</evidence>
<evidence type="ECO:0000256" key="1">
    <source>
        <dbReference type="ARBA" id="ARBA00022676"/>
    </source>
</evidence>
<reference evidence="6" key="1">
    <citation type="submission" date="2022-12" db="EMBL/GenBank/DDBJ databases">
        <title>Reference genome sequencing for broad-spectrum identification of bacterial and archaeal isolates by mass spectrometry.</title>
        <authorList>
            <person name="Sekiguchi Y."/>
            <person name="Tourlousse D.M."/>
        </authorList>
    </citation>
    <scope>NUCLEOTIDE SEQUENCE</scope>
    <source>
        <strain evidence="6">ASRB1</strain>
    </source>
</reference>
<dbReference type="SUPFAM" id="SSF53756">
    <property type="entry name" value="UDP-Glycosyltransferase/glycogen phosphorylase"/>
    <property type="match status" value="1"/>
</dbReference>
<dbReference type="InterPro" id="IPR002201">
    <property type="entry name" value="Glyco_trans_9"/>
</dbReference>
<gene>
    <name evidence="6" type="ORF">DAMNIGENAA_00730</name>
</gene>
<evidence type="ECO:0000256" key="4">
    <source>
        <dbReference type="ARBA" id="ARBA00044042"/>
    </source>
</evidence>
<dbReference type="EMBL" id="BSDR01000001">
    <property type="protein sequence ID" value="GLI32640.1"/>
    <property type="molecule type" value="Genomic_DNA"/>
</dbReference>
<dbReference type="GO" id="GO:0005829">
    <property type="term" value="C:cytosol"/>
    <property type="evidence" value="ECO:0007669"/>
    <property type="project" value="TreeGrafter"/>
</dbReference>